<evidence type="ECO:0000313" key="2">
    <source>
        <dbReference type="EMBL" id="GAA5134010.1"/>
    </source>
</evidence>
<dbReference type="Proteomes" id="UP001500804">
    <property type="component" value="Unassembled WGS sequence"/>
</dbReference>
<proteinExistence type="predicted"/>
<protein>
    <submittedName>
        <fullName evidence="2">GNAT family N-acetyltransferase</fullName>
    </submittedName>
</protein>
<organism evidence="2 3">
    <name type="scientific">Pseudonocardia adelaidensis</name>
    <dbReference type="NCBI Taxonomy" id="648754"/>
    <lineage>
        <taxon>Bacteria</taxon>
        <taxon>Bacillati</taxon>
        <taxon>Actinomycetota</taxon>
        <taxon>Actinomycetes</taxon>
        <taxon>Pseudonocardiales</taxon>
        <taxon>Pseudonocardiaceae</taxon>
        <taxon>Pseudonocardia</taxon>
    </lineage>
</organism>
<name>A0ABP9P071_9PSEU</name>
<dbReference type="Pfam" id="PF13302">
    <property type="entry name" value="Acetyltransf_3"/>
    <property type="match status" value="1"/>
</dbReference>
<accession>A0ABP9P071</accession>
<dbReference type="EMBL" id="BAABJO010000028">
    <property type="protein sequence ID" value="GAA5134010.1"/>
    <property type="molecule type" value="Genomic_DNA"/>
</dbReference>
<sequence length="191" mass="20971">MTECWWTSIEDDGLLLRTLLPADAEGVLAVHGDPRVYTLDPHERHVDLAHSRSFLAPMIDHWGRHGFGYWTVLVPRTWWSAGVPGPEPRDGDRVHAGLGGIQHRAVAGEPVLNVYFRLAPGVHGRGIAGRILAECVRVAPKVASGVDIVVRTRPDNAAARRVAERGGFVDEGLEPGTTDMQLLRMRAPDRT</sequence>
<dbReference type="PANTHER" id="PTHR43792:SF1">
    <property type="entry name" value="N-ACETYLTRANSFERASE DOMAIN-CONTAINING PROTEIN"/>
    <property type="match status" value="1"/>
</dbReference>
<dbReference type="Gene3D" id="3.40.630.30">
    <property type="match status" value="1"/>
</dbReference>
<dbReference type="RefSeq" id="WP_345609738.1">
    <property type="nucleotide sequence ID" value="NZ_BAABJO010000028.1"/>
</dbReference>
<dbReference type="InterPro" id="IPR016181">
    <property type="entry name" value="Acyl_CoA_acyltransferase"/>
</dbReference>
<feature type="domain" description="N-acetyltransferase" evidence="1">
    <location>
        <begin position="14"/>
        <end position="169"/>
    </location>
</feature>
<dbReference type="InterPro" id="IPR000182">
    <property type="entry name" value="GNAT_dom"/>
</dbReference>
<comment type="caution">
    <text evidence="2">The sequence shown here is derived from an EMBL/GenBank/DDBJ whole genome shotgun (WGS) entry which is preliminary data.</text>
</comment>
<gene>
    <name evidence="2" type="ORF">GCM10023320_61140</name>
</gene>
<reference evidence="3" key="1">
    <citation type="journal article" date="2019" name="Int. J. Syst. Evol. Microbiol.">
        <title>The Global Catalogue of Microorganisms (GCM) 10K type strain sequencing project: providing services to taxonomists for standard genome sequencing and annotation.</title>
        <authorList>
            <consortium name="The Broad Institute Genomics Platform"/>
            <consortium name="The Broad Institute Genome Sequencing Center for Infectious Disease"/>
            <person name="Wu L."/>
            <person name="Ma J."/>
        </authorList>
    </citation>
    <scope>NUCLEOTIDE SEQUENCE [LARGE SCALE GENOMIC DNA]</scope>
    <source>
        <strain evidence="3">JCM 18302</strain>
    </source>
</reference>
<dbReference type="SUPFAM" id="SSF55729">
    <property type="entry name" value="Acyl-CoA N-acyltransferases (Nat)"/>
    <property type="match status" value="1"/>
</dbReference>
<evidence type="ECO:0000313" key="3">
    <source>
        <dbReference type="Proteomes" id="UP001500804"/>
    </source>
</evidence>
<evidence type="ECO:0000259" key="1">
    <source>
        <dbReference type="Pfam" id="PF13302"/>
    </source>
</evidence>
<dbReference type="InterPro" id="IPR051531">
    <property type="entry name" value="N-acetyltransferase"/>
</dbReference>
<keyword evidence="3" id="KW-1185">Reference proteome</keyword>
<dbReference type="PANTHER" id="PTHR43792">
    <property type="entry name" value="GNAT FAMILY, PUTATIVE (AFU_ORTHOLOGUE AFUA_3G00765)-RELATED-RELATED"/>
    <property type="match status" value="1"/>
</dbReference>